<feature type="transmembrane region" description="Helical" evidence="4">
    <location>
        <begin position="409"/>
        <end position="430"/>
    </location>
</feature>
<accession>A0A370PLE1</accession>
<dbReference type="EMBL" id="KZ851852">
    <property type="protein sequence ID" value="RDK43013.1"/>
    <property type="molecule type" value="Genomic_DNA"/>
</dbReference>
<feature type="compositionally biased region" description="Basic and acidic residues" evidence="3">
    <location>
        <begin position="33"/>
        <end position="43"/>
    </location>
</feature>
<feature type="transmembrane region" description="Helical" evidence="4">
    <location>
        <begin position="229"/>
        <end position="250"/>
    </location>
</feature>
<keyword evidence="6" id="KW-1185">Reference proteome</keyword>
<comment type="similarity">
    <text evidence="2">Belongs to the major facilitator superfamily. Monocarboxylate porter (TC 2.A.1.13) family.</text>
</comment>
<feature type="transmembrane region" description="Helical" evidence="4">
    <location>
        <begin position="111"/>
        <end position="129"/>
    </location>
</feature>
<dbReference type="SUPFAM" id="SSF103473">
    <property type="entry name" value="MFS general substrate transporter"/>
    <property type="match status" value="1"/>
</dbReference>
<evidence type="ECO:0000256" key="4">
    <source>
        <dbReference type="SAM" id="Phobius"/>
    </source>
</evidence>
<dbReference type="PANTHER" id="PTHR11360">
    <property type="entry name" value="MONOCARBOXYLATE TRANSPORTER"/>
    <property type="match status" value="1"/>
</dbReference>
<feature type="transmembrane region" description="Helical" evidence="4">
    <location>
        <begin position="166"/>
        <end position="186"/>
    </location>
</feature>
<feature type="compositionally biased region" description="Basic and acidic residues" evidence="3">
    <location>
        <begin position="1"/>
        <end position="14"/>
    </location>
</feature>
<dbReference type="InterPro" id="IPR050327">
    <property type="entry name" value="Proton-linked_MCT"/>
</dbReference>
<gene>
    <name evidence="5" type="ORF">M752DRAFT_319068</name>
</gene>
<feature type="transmembrane region" description="Helical" evidence="4">
    <location>
        <begin position="68"/>
        <end position="91"/>
    </location>
</feature>
<dbReference type="Gene3D" id="1.20.1250.20">
    <property type="entry name" value="MFS general substrate transporter like domains"/>
    <property type="match status" value="2"/>
</dbReference>
<feature type="transmembrane region" description="Helical" evidence="4">
    <location>
        <begin position="198"/>
        <end position="217"/>
    </location>
</feature>
<sequence>MNKEQSSEKHDDSSRTITTISLGHDSIVPSTDLSDKALSKNDPVDNGPVTSDTEQAQPLAPTEVDGGYGWVCVVCVFLVNAHTWGINSAYGVFLAHYLDTNTFPGASDLDYAFVGGLSLSMAQFIAPVATITTRVWGTRATLMIGITLQTAALLGASWAGQIWQLFLSQALCFGFGMGMQFSATVGIIPQWFTRRRSLANGIATAGSGIGGLIYSLATSAMIQNLGIGWAFRILAIVSAAACGFSAIILLKRPEFLLTLAWGCFSVLGYVALLFSIPDYASTVGLTASQGSILGAMFNLGGGLGRPVIGYVSDSFGRLNTALACTFLAGLFSLVIWIFAKNFGVLIFYALISGPVAATFTTTVAPVGAEVVGLQLLPSALSIFWLSVVIPSTFAEPIALWLRTDNETNFLHAQVFVGFMFMAACICLWLVRAWKVAELENAAPDSDPLKGEVQSRDNDAVLQGPVARTTSRVPSMTSKAKIVRRLFTMARV</sequence>
<reference evidence="5 6" key="1">
    <citation type="submission" date="2018-07" db="EMBL/GenBank/DDBJ databases">
        <title>Section-level genome sequencing of Aspergillus section Nigri to investigate inter- and intra-species variation.</title>
        <authorList>
            <consortium name="DOE Joint Genome Institute"/>
            <person name="Vesth T.C."/>
            <person name="Nybo J.L."/>
            <person name="Theobald S."/>
            <person name="Frisvad J.C."/>
            <person name="Larsen T.O."/>
            <person name="Nielsen K.F."/>
            <person name="Hoof J.B."/>
            <person name="Brandl J."/>
            <person name="Salamov A."/>
            <person name="Riley R."/>
            <person name="Gladden J.M."/>
            <person name="Phatale P."/>
            <person name="Nielsen M.T."/>
            <person name="Lyhne E.K."/>
            <person name="Kogle M.E."/>
            <person name="Strasser K."/>
            <person name="McDonnell E."/>
            <person name="Barry K."/>
            <person name="Clum A."/>
            <person name="Chen C."/>
            <person name="Nolan M."/>
            <person name="Sandor L."/>
            <person name="Kuo A."/>
            <person name="Lipzen A."/>
            <person name="Hainaut M."/>
            <person name="Drula E."/>
            <person name="Tsang A."/>
            <person name="Magnuson J.K."/>
            <person name="Henrissat B."/>
            <person name="Wiebenga A."/>
            <person name="Simmons B.A."/>
            <person name="Makela M.R."/>
            <person name="De vries R.P."/>
            <person name="Grigoriev I.V."/>
            <person name="Mortensen U.H."/>
            <person name="Baker S.E."/>
            <person name="Andersen M.R."/>
        </authorList>
    </citation>
    <scope>NUCLEOTIDE SEQUENCE [LARGE SCALE GENOMIC DNA]</scope>
    <source>
        <strain evidence="5 6">ATCC 13157</strain>
    </source>
</reference>
<comment type="subcellular location">
    <subcellularLocation>
        <location evidence="1">Membrane</location>
        <topology evidence="1">Multi-pass membrane protein</topology>
    </subcellularLocation>
</comment>
<evidence type="ECO:0000313" key="6">
    <source>
        <dbReference type="Proteomes" id="UP000254937"/>
    </source>
</evidence>
<evidence type="ECO:0000256" key="2">
    <source>
        <dbReference type="ARBA" id="ARBA00006727"/>
    </source>
</evidence>
<feature type="transmembrane region" description="Helical" evidence="4">
    <location>
        <begin position="345"/>
        <end position="364"/>
    </location>
</feature>
<proteinExistence type="inferred from homology"/>
<dbReference type="GO" id="GO:0016020">
    <property type="term" value="C:membrane"/>
    <property type="evidence" value="ECO:0007669"/>
    <property type="project" value="UniProtKB-SubCell"/>
</dbReference>
<evidence type="ECO:0000256" key="1">
    <source>
        <dbReference type="ARBA" id="ARBA00004141"/>
    </source>
</evidence>
<dbReference type="InterPro" id="IPR011701">
    <property type="entry name" value="MFS"/>
</dbReference>
<dbReference type="PANTHER" id="PTHR11360:SF315">
    <property type="entry name" value="TRANSPORTER MCH2-RELATED"/>
    <property type="match status" value="1"/>
</dbReference>
<dbReference type="Proteomes" id="UP000254937">
    <property type="component" value="Unassembled WGS sequence"/>
</dbReference>
<protein>
    <submittedName>
        <fullName evidence="5">MFS general substrate transporter</fullName>
    </submittedName>
</protein>
<keyword evidence="4" id="KW-1133">Transmembrane helix</keyword>
<dbReference type="GO" id="GO:0022857">
    <property type="term" value="F:transmembrane transporter activity"/>
    <property type="evidence" value="ECO:0007669"/>
    <property type="project" value="InterPro"/>
</dbReference>
<name>A0A370PLE1_ASPPH</name>
<keyword evidence="4" id="KW-0812">Transmembrane</keyword>
<evidence type="ECO:0000313" key="5">
    <source>
        <dbReference type="EMBL" id="RDK43013.1"/>
    </source>
</evidence>
<feature type="region of interest" description="Disordered" evidence="3">
    <location>
        <begin position="1"/>
        <end position="60"/>
    </location>
</feature>
<evidence type="ECO:0000256" key="3">
    <source>
        <dbReference type="SAM" id="MobiDB-lite"/>
    </source>
</evidence>
<keyword evidence="4" id="KW-0472">Membrane</keyword>
<organism evidence="5 6">
    <name type="scientific">Aspergillus phoenicis ATCC 13157</name>
    <dbReference type="NCBI Taxonomy" id="1353007"/>
    <lineage>
        <taxon>Eukaryota</taxon>
        <taxon>Fungi</taxon>
        <taxon>Dikarya</taxon>
        <taxon>Ascomycota</taxon>
        <taxon>Pezizomycotina</taxon>
        <taxon>Eurotiomycetes</taxon>
        <taxon>Eurotiomycetidae</taxon>
        <taxon>Eurotiales</taxon>
        <taxon>Aspergillaceae</taxon>
        <taxon>Aspergillus</taxon>
    </lineage>
</organism>
<feature type="transmembrane region" description="Helical" evidence="4">
    <location>
        <begin position="141"/>
        <end position="160"/>
    </location>
</feature>
<feature type="transmembrane region" description="Helical" evidence="4">
    <location>
        <begin position="320"/>
        <end position="339"/>
    </location>
</feature>
<dbReference type="Pfam" id="PF07690">
    <property type="entry name" value="MFS_1"/>
    <property type="match status" value="2"/>
</dbReference>
<feature type="transmembrane region" description="Helical" evidence="4">
    <location>
        <begin position="255"/>
        <end position="276"/>
    </location>
</feature>
<dbReference type="AlphaFoldDB" id="A0A370PLE1"/>
<dbReference type="CDD" id="cd17352">
    <property type="entry name" value="MFS_MCT_SLC16"/>
    <property type="match status" value="1"/>
</dbReference>
<dbReference type="InterPro" id="IPR036259">
    <property type="entry name" value="MFS_trans_sf"/>
</dbReference>